<gene>
    <name evidence="1" type="ORF">OESDEN_17854</name>
</gene>
<dbReference type="GO" id="GO:0006811">
    <property type="term" value="P:monoatomic ion transport"/>
    <property type="evidence" value="ECO:0007669"/>
    <property type="project" value="InterPro"/>
</dbReference>
<dbReference type="GO" id="GO:0016020">
    <property type="term" value="C:membrane"/>
    <property type="evidence" value="ECO:0007669"/>
    <property type="project" value="InterPro"/>
</dbReference>
<reference evidence="1 2" key="1">
    <citation type="submission" date="2014-03" db="EMBL/GenBank/DDBJ databases">
        <title>Draft genome of the hookworm Oesophagostomum dentatum.</title>
        <authorList>
            <person name="Mitreva M."/>
        </authorList>
    </citation>
    <scope>NUCLEOTIDE SEQUENCE [LARGE SCALE GENOMIC DNA]</scope>
    <source>
        <strain evidence="1 2">OD-Hann</strain>
    </source>
</reference>
<dbReference type="OrthoDB" id="5975154at2759"/>
<evidence type="ECO:0000313" key="2">
    <source>
        <dbReference type="Proteomes" id="UP000053660"/>
    </source>
</evidence>
<dbReference type="Proteomes" id="UP000053660">
    <property type="component" value="Unassembled WGS sequence"/>
</dbReference>
<dbReference type="SUPFAM" id="SSF90112">
    <property type="entry name" value="Neurotransmitter-gated ion-channel transmembrane pore"/>
    <property type="match status" value="1"/>
</dbReference>
<dbReference type="Gene3D" id="1.20.58.390">
    <property type="entry name" value="Neurotransmitter-gated ion-channel transmembrane domain"/>
    <property type="match status" value="1"/>
</dbReference>
<sequence length="34" mass="3775">MSLQITIMLSICIFQNYLAEMSPPTSEAVPFLGK</sequence>
<accession>A0A0B1SFY4</accession>
<organism evidence="1 2">
    <name type="scientific">Oesophagostomum dentatum</name>
    <name type="common">Nodular worm</name>
    <dbReference type="NCBI Taxonomy" id="61180"/>
    <lineage>
        <taxon>Eukaryota</taxon>
        <taxon>Metazoa</taxon>
        <taxon>Ecdysozoa</taxon>
        <taxon>Nematoda</taxon>
        <taxon>Chromadorea</taxon>
        <taxon>Rhabditida</taxon>
        <taxon>Rhabditina</taxon>
        <taxon>Rhabditomorpha</taxon>
        <taxon>Strongyloidea</taxon>
        <taxon>Strongylidae</taxon>
        <taxon>Oesophagostomum</taxon>
    </lineage>
</organism>
<proteinExistence type="predicted"/>
<dbReference type="AlphaFoldDB" id="A0A0B1SFY4"/>
<keyword evidence="2" id="KW-1185">Reference proteome</keyword>
<dbReference type="InterPro" id="IPR036719">
    <property type="entry name" value="Neuro-gated_channel_TM_sf"/>
</dbReference>
<protein>
    <submittedName>
        <fullName evidence="1">Uncharacterized protein</fullName>
    </submittedName>
</protein>
<dbReference type="EMBL" id="KN579420">
    <property type="protein sequence ID" value="KHJ82452.1"/>
    <property type="molecule type" value="Genomic_DNA"/>
</dbReference>
<name>A0A0B1SFY4_OESDE</name>
<evidence type="ECO:0000313" key="1">
    <source>
        <dbReference type="EMBL" id="KHJ82452.1"/>
    </source>
</evidence>
<feature type="non-terminal residue" evidence="1">
    <location>
        <position position="34"/>
    </location>
</feature>
<dbReference type="InterPro" id="IPR038050">
    <property type="entry name" value="Neuro_actylchol_rec"/>
</dbReference>